<keyword evidence="3" id="KW-1185">Reference proteome</keyword>
<dbReference type="SUPFAM" id="SSF52833">
    <property type="entry name" value="Thioredoxin-like"/>
    <property type="match status" value="1"/>
</dbReference>
<reference evidence="3" key="1">
    <citation type="submission" date="2024-06" db="EMBL/GenBank/DDBJ databases">
        <title>Hwangdonia haimaensis gen. nov., sp. nov., a member of the family Flavobacteriaceae isolated from the haima cold seep.</title>
        <authorList>
            <person name="Li J."/>
        </authorList>
    </citation>
    <scope>NUCLEOTIDE SEQUENCE [LARGE SCALE GENOMIC DNA]</scope>
    <source>
        <strain evidence="3">SCSIO 19198</strain>
    </source>
</reference>
<dbReference type="PANTHER" id="PTHR42852:SF13">
    <property type="entry name" value="PROTEIN DIPZ"/>
    <property type="match status" value="1"/>
</dbReference>
<dbReference type="InterPro" id="IPR050553">
    <property type="entry name" value="Thioredoxin_ResA/DsbE_sf"/>
</dbReference>
<dbReference type="Gene3D" id="3.40.30.10">
    <property type="entry name" value="Glutaredoxin"/>
    <property type="match status" value="1"/>
</dbReference>
<dbReference type="PANTHER" id="PTHR42852">
    <property type="entry name" value="THIOL:DISULFIDE INTERCHANGE PROTEIN DSBE"/>
    <property type="match status" value="1"/>
</dbReference>
<evidence type="ECO:0000259" key="1">
    <source>
        <dbReference type="PROSITE" id="PS51352"/>
    </source>
</evidence>
<dbReference type="RefSeq" id="WP_316984199.1">
    <property type="nucleotide sequence ID" value="NZ_CP136521.1"/>
</dbReference>
<gene>
    <name evidence="2" type="ORF">RNZ46_04580</name>
</gene>
<organism evidence="2 3">
    <name type="scientific">Hwangdonia lutea</name>
    <dbReference type="NCBI Taxonomy" id="3075823"/>
    <lineage>
        <taxon>Bacteria</taxon>
        <taxon>Pseudomonadati</taxon>
        <taxon>Bacteroidota</taxon>
        <taxon>Flavobacteriia</taxon>
        <taxon>Flavobacteriales</taxon>
        <taxon>Flavobacteriaceae</taxon>
        <taxon>Hwangdonia</taxon>
    </lineage>
</organism>
<protein>
    <submittedName>
        <fullName evidence="2">Redoxin domain-containing protein</fullName>
    </submittedName>
</protein>
<dbReference type="AlphaFoldDB" id="A0AA97HRZ1"/>
<name>A0AA97HRZ1_9FLAO</name>
<dbReference type="InterPro" id="IPR013740">
    <property type="entry name" value="Redoxin"/>
</dbReference>
<dbReference type="PROSITE" id="PS51352">
    <property type="entry name" value="THIOREDOXIN_2"/>
    <property type="match status" value="1"/>
</dbReference>
<dbReference type="Proteomes" id="UP001302486">
    <property type="component" value="Chromosome"/>
</dbReference>
<evidence type="ECO:0000313" key="2">
    <source>
        <dbReference type="EMBL" id="WOD44535.1"/>
    </source>
</evidence>
<feature type="domain" description="Thioredoxin" evidence="1">
    <location>
        <begin position="7"/>
        <end position="163"/>
    </location>
</feature>
<evidence type="ECO:0000313" key="3">
    <source>
        <dbReference type="Proteomes" id="UP001302486"/>
    </source>
</evidence>
<sequence length="163" mass="18821">MSSKPEQEKVFKAPEFHVKNWIDANGNKTEAIKLSDFKGKFKIVYCFQHWCPGCHSKGLPDLKKMVEALHENKNIIFLAIQTVFEGHDANTYQKMVETQKQYSLKIPFGHDAGDDGKSYSNMMKNYKTGGTPWFIFIDKHDNVVYSEFHLNPDAAIQFLKELK</sequence>
<dbReference type="InterPro" id="IPR036249">
    <property type="entry name" value="Thioredoxin-like_sf"/>
</dbReference>
<dbReference type="KEGG" id="hws:RNZ46_04580"/>
<proteinExistence type="predicted"/>
<dbReference type="EMBL" id="CP136521">
    <property type="protein sequence ID" value="WOD44535.1"/>
    <property type="molecule type" value="Genomic_DNA"/>
</dbReference>
<dbReference type="GO" id="GO:0016491">
    <property type="term" value="F:oxidoreductase activity"/>
    <property type="evidence" value="ECO:0007669"/>
    <property type="project" value="InterPro"/>
</dbReference>
<accession>A0AA97HRZ1</accession>
<dbReference type="InterPro" id="IPR013766">
    <property type="entry name" value="Thioredoxin_domain"/>
</dbReference>
<dbReference type="Pfam" id="PF08534">
    <property type="entry name" value="Redoxin"/>
    <property type="match status" value="1"/>
</dbReference>